<feature type="region of interest" description="Disordered" evidence="1">
    <location>
        <begin position="85"/>
        <end position="105"/>
    </location>
</feature>
<dbReference type="Proteomes" id="UP001341840">
    <property type="component" value="Unassembled WGS sequence"/>
</dbReference>
<dbReference type="EMBL" id="JASCZI010030694">
    <property type="protein sequence ID" value="MED6124355.1"/>
    <property type="molecule type" value="Genomic_DNA"/>
</dbReference>
<accession>A0ABU6RK71</accession>
<evidence type="ECO:0000313" key="2">
    <source>
        <dbReference type="EMBL" id="MED6124355.1"/>
    </source>
</evidence>
<gene>
    <name evidence="2" type="ORF">PIB30_058214</name>
</gene>
<reference evidence="2 3" key="1">
    <citation type="journal article" date="2023" name="Plants (Basel)">
        <title>Bridging the Gap: Combining Genomics and Transcriptomics Approaches to Understand Stylosanthes scabra, an Orphan Legume from the Brazilian Caatinga.</title>
        <authorList>
            <person name="Ferreira-Neto J.R.C."/>
            <person name="da Silva M.D."/>
            <person name="Binneck E."/>
            <person name="de Melo N.F."/>
            <person name="da Silva R.H."/>
            <person name="de Melo A.L.T.M."/>
            <person name="Pandolfi V."/>
            <person name="Bustamante F.O."/>
            <person name="Brasileiro-Vidal A.C."/>
            <person name="Benko-Iseppon A.M."/>
        </authorList>
    </citation>
    <scope>NUCLEOTIDE SEQUENCE [LARGE SCALE GENOMIC DNA]</scope>
    <source>
        <tissue evidence="2">Leaves</tissue>
    </source>
</reference>
<keyword evidence="3" id="KW-1185">Reference proteome</keyword>
<sequence length="128" mass="14309">MVDVDENGAQLAIMVRKWILRYIVPCNDDDFPIPVEHEVNVLVLATDARDANVETIVIDDAISSSFEDAGYDSAKDELYKLPLAGYEDDTESENGGSAGGIEMPRIRDQLLMNREGLQRVKLIKRGRK</sequence>
<organism evidence="2 3">
    <name type="scientific">Stylosanthes scabra</name>
    <dbReference type="NCBI Taxonomy" id="79078"/>
    <lineage>
        <taxon>Eukaryota</taxon>
        <taxon>Viridiplantae</taxon>
        <taxon>Streptophyta</taxon>
        <taxon>Embryophyta</taxon>
        <taxon>Tracheophyta</taxon>
        <taxon>Spermatophyta</taxon>
        <taxon>Magnoliopsida</taxon>
        <taxon>eudicotyledons</taxon>
        <taxon>Gunneridae</taxon>
        <taxon>Pentapetalae</taxon>
        <taxon>rosids</taxon>
        <taxon>fabids</taxon>
        <taxon>Fabales</taxon>
        <taxon>Fabaceae</taxon>
        <taxon>Papilionoideae</taxon>
        <taxon>50 kb inversion clade</taxon>
        <taxon>dalbergioids sensu lato</taxon>
        <taxon>Dalbergieae</taxon>
        <taxon>Pterocarpus clade</taxon>
        <taxon>Stylosanthes</taxon>
    </lineage>
</organism>
<name>A0ABU6RK71_9FABA</name>
<proteinExistence type="predicted"/>
<comment type="caution">
    <text evidence="2">The sequence shown here is derived from an EMBL/GenBank/DDBJ whole genome shotgun (WGS) entry which is preliminary data.</text>
</comment>
<protein>
    <submittedName>
        <fullName evidence="2">Uncharacterized protein</fullName>
    </submittedName>
</protein>
<evidence type="ECO:0000256" key="1">
    <source>
        <dbReference type="SAM" id="MobiDB-lite"/>
    </source>
</evidence>
<evidence type="ECO:0000313" key="3">
    <source>
        <dbReference type="Proteomes" id="UP001341840"/>
    </source>
</evidence>